<feature type="compositionally biased region" description="Basic and acidic residues" evidence="1">
    <location>
        <begin position="656"/>
        <end position="667"/>
    </location>
</feature>
<feature type="region of interest" description="Disordered" evidence="1">
    <location>
        <begin position="534"/>
        <end position="561"/>
    </location>
</feature>
<feature type="region of interest" description="Disordered" evidence="1">
    <location>
        <begin position="573"/>
        <end position="772"/>
    </location>
</feature>
<keyword evidence="3" id="KW-1185">Reference proteome</keyword>
<proteinExistence type="predicted"/>
<organism evidence="2 3">
    <name type="scientific">Coccomyxa viridis</name>
    <dbReference type="NCBI Taxonomy" id="1274662"/>
    <lineage>
        <taxon>Eukaryota</taxon>
        <taxon>Viridiplantae</taxon>
        <taxon>Chlorophyta</taxon>
        <taxon>core chlorophytes</taxon>
        <taxon>Trebouxiophyceae</taxon>
        <taxon>Trebouxiophyceae incertae sedis</taxon>
        <taxon>Coccomyxaceae</taxon>
        <taxon>Coccomyxa</taxon>
    </lineage>
</organism>
<name>A0ABP1FJZ3_9CHLO</name>
<dbReference type="EMBL" id="CAXHTA020000001">
    <property type="protein sequence ID" value="CAL5218824.1"/>
    <property type="molecule type" value="Genomic_DNA"/>
</dbReference>
<evidence type="ECO:0000256" key="1">
    <source>
        <dbReference type="SAM" id="MobiDB-lite"/>
    </source>
</evidence>
<feature type="compositionally biased region" description="Low complexity" evidence="1">
    <location>
        <begin position="204"/>
        <end position="214"/>
    </location>
</feature>
<feature type="region of interest" description="Disordered" evidence="1">
    <location>
        <begin position="355"/>
        <end position="407"/>
    </location>
</feature>
<dbReference type="Proteomes" id="UP001497392">
    <property type="component" value="Unassembled WGS sequence"/>
</dbReference>
<sequence length="798" mass="85311">MAGEGGTPPAFLPWSLEHIHAALTDDGFLEAFYRHYASIDSPKRSPWTHERHVPGADLHKSCRLVYVAKSVAALWYMHNTAGGNKPNKTLDLMDIGYCPSMARLTLTATTDMLVKDGAPQVQAVRMWTKQWTFTAAGSADGTSGCTVFGTAKSQGATLTAALRQVDGLVSLLKDHMAELAAHGKLISQLEAQALMTDPSPGPSSPQGSAGPGTPQNISQPARNFLRADVTPLEDMTPLNANPASVIIKPSVGKPEPHDARLSASDYEALRIGQRLQQLAPHVKASEAAHVLHVAKPRMSPVWEEKPVPATRVAPIRKAEQVPAGTKGATELSDFKVQPAAVELARKSPVSVIFEPVQGTSEPSSPESAERHPSAMPSPSRIRISLSSEGRRSISQAPGKALLSPSDLSGPLHFRASLEDDTEFSQTVCCKTGNISGGQYHPDTFSPQLPRIAVRPGPSAVPDGFNHPALSSQMGPYIADPAQALTTMMEVAIETVNTVAQIAVETVQKMSAVTMEHLNAAAQQGDQHRVSPMPHMQPMAGSPSRMQRAHPHTAYHDPSTINSDLGAKLWDVRTSQKGSPRQAFSDCMSESFDGHNSTSGSTAFYPTDLRPENDAFSHGETPVQTPQKRRLPSAAPMQSRPAAVPRLWQGPSPFENRGLETERFEETPRASPSAAPEQAQHASEGRPVLQIPGKAPPLLKRNLEKAAESQQAQHTQEPVQQQKVSEGTCPAGTGITTPDAVPAESITQGSSAVPAERAVNKTAAEEPGAKPSKLRKFCNAFTLGRNQQSGSKRNAGSKQ</sequence>
<protein>
    <submittedName>
        <fullName evidence="2">G554 protein</fullName>
    </submittedName>
</protein>
<evidence type="ECO:0000313" key="2">
    <source>
        <dbReference type="EMBL" id="CAL5218824.1"/>
    </source>
</evidence>
<feature type="compositionally biased region" description="Polar residues" evidence="1">
    <location>
        <begin position="707"/>
        <end position="724"/>
    </location>
</feature>
<accession>A0ABP1FJZ3</accession>
<feature type="region of interest" description="Disordered" evidence="1">
    <location>
        <begin position="195"/>
        <end position="219"/>
    </location>
</feature>
<gene>
    <name evidence="2" type="primary">g554</name>
    <name evidence="2" type="ORF">VP750_LOCUS483</name>
</gene>
<reference evidence="2 3" key="1">
    <citation type="submission" date="2024-06" db="EMBL/GenBank/DDBJ databases">
        <authorList>
            <person name="Kraege A."/>
            <person name="Thomma B."/>
        </authorList>
    </citation>
    <scope>NUCLEOTIDE SEQUENCE [LARGE SCALE GENOMIC DNA]</scope>
</reference>
<feature type="compositionally biased region" description="Low complexity" evidence="1">
    <location>
        <begin position="376"/>
        <end position="387"/>
    </location>
</feature>
<feature type="compositionally biased region" description="Polar residues" evidence="1">
    <location>
        <begin position="357"/>
        <end position="366"/>
    </location>
</feature>
<feature type="compositionally biased region" description="Polar residues" evidence="1">
    <location>
        <begin position="593"/>
        <end position="603"/>
    </location>
</feature>
<evidence type="ECO:0000313" key="3">
    <source>
        <dbReference type="Proteomes" id="UP001497392"/>
    </source>
</evidence>
<comment type="caution">
    <text evidence="2">The sequence shown here is derived from an EMBL/GenBank/DDBJ whole genome shotgun (WGS) entry which is preliminary data.</text>
</comment>